<dbReference type="PANTHER" id="PTHR31902">
    <property type="entry name" value="ACTIN PATCHES DISTAL PROTEIN 1"/>
    <property type="match status" value="1"/>
</dbReference>
<protein>
    <recommendedName>
        <fullName evidence="2">Altered inheritance of mitochondria protein 32</fullName>
    </recommendedName>
</protein>
<feature type="non-terminal residue" evidence="3">
    <location>
        <position position="177"/>
    </location>
</feature>
<gene>
    <name evidence="3" type="ORF">P167DRAFT_460568</name>
</gene>
<dbReference type="SUPFAM" id="SSF52833">
    <property type="entry name" value="Thioredoxin-like"/>
    <property type="match status" value="1"/>
</dbReference>
<dbReference type="Gene3D" id="3.40.30.10">
    <property type="entry name" value="Glutaredoxin"/>
    <property type="match status" value="1"/>
</dbReference>
<dbReference type="InterPro" id="IPR009737">
    <property type="entry name" value="Aim32/Apd1-like"/>
</dbReference>
<keyword evidence="4" id="KW-1185">Reference proteome</keyword>
<evidence type="ECO:0000256" key="2">
    <source>
        <dbReference type="ARBA" id="ARBA00040895"/>
    </source>
</evidence>
<evidence type="ECO:0000313" key="4">
    <source>
        <dbReference type="Proteomes" id="UP000277580"/>
    </source>
</evidence>
<comment type="similarity">
    <text evidence="1">Belongs to the AIM32 family.</text>
</comment>
<dbReference type="CDD" id="cd03062">
    <property type="entry name" value="TRX_Fd_Sucrase"/>
    <property type="match status" value="1"/>
</dbReference>
<dbReference type="AlphaFoldDB" id="A0A3N4L057"/>
<evidence type="ECO:0000256" key="1">
    <source>
        <dbReference type="ARBA" id="ARBA00038208"/>
    </source>
</evidence>
<dbReference type="InParanoid" id="A0A3N4L057"/>
<sequence length="177" mass="18466">DPFAPTLVTNSSFEPHPAAAAGNDADSAWVLPGNIYIPRIPRTTHAVTALLKAYLLPGGDPATAEFEGVRVVDKVLVLICSHMSRDARCGIIAPALMAQFLSVIEARGLGGRVRVGYTSHLSGHKWAGNVVVYLPPGRVGGKGGLGVWYGRVGTGEVEGIVDETVVGGRVVGELCRG</sequence>
<dbReference type="OrthoDB" id="10253744at2759"/>
<dbReference type="Pfam" id="PF06999">
    <property type="entry name" value="Suc_Fer-like"/>
    <property type="match status" value="1"/>
</dbReference>
<dbReference type="EMBL" id="ML119110">
    <property type="protein sequence ID" value="RPB16204.1"/>
    <property type="molecule type" value="Genomic_DNA"/>
</dbReference>
<dbReference type="Proteomes" id="UP000277580">
    <property type="component" value="Unassembled WGS sequence"/>
</dbReference>
<organism evidence="3 4">
    <name type="scientific">Morchella conica CCBAS932</name>
    <dbReference type="NCBI Taxonomy" id="1392247"/>
    <lineage>
        <taxon>Eukaryota</taxon>
        <taxon>Fungi</taxon>
        <taxon>Dikarya</taxon>
        <taxon>Ascomycota</taxon>
        <taxon>Pezizomycotina</taxon>
        <taxon>Pezizomycetes</taxon>
        <taxon>Pezizales</taxon>
        <taxon>Morchellaceae</taxon>
        <taxon>Morchella</taxon>
    </lineage>
</organism>
<evidence type="ECO:0000313" key="3">
    <source>
        <dbReference type="EMBL" id="RPB16204.1"/>
    </source>
</evidence>
<feature type="non-terminal residue" evidence="3">
    <location>
        <position position="1"/>
    </location>
</feature>
<proteinExistence type="inferred from homology"/>
<name>A0A3N4L057_9PEZI</name>
<dbReference type="PANTHER" id="PTHR31902:SF7">
    <property type="entry name" value="ALTERED INHERITANCE OF MITOCHONDRIA PROTEIN 32"/>
    <property type="match status" value="1"/>
</dbReference>
<dbReference type="InterPro" id="IPR036249">
    <property type="entry name" value="Thioredoxin-like_sf"/>
</dbReference>
<accession>A0A3N4L057</accession>
<dbReference type="STRING" id="1392247.A0A3N4L057"/>
<reference evidence="3 4" key="1">
    <citation type="journal article" date="2018" name="Nat. Ecol. Evol.">
        <title>Pezizomycetes genomes reveal the molecular basis of ectomycorrhizal truffle lifestyle.</title>
        <authorList>
            <person name="Murat C."/>
            <person name="Payen T."/>
            <person name="Noel B."/>
            <person name="Kuo A."/>
            <person name="Morin E."/>
            <person name="Chen J."/>
            <person name="Kohler A."/>
            <person name="Krizsan K."/>
            <person name="Balestrini R."/>
            <person name="Da Silva C."/>
            <person name="Montanini B."/>
            <person name="Hainaut M."/>
            <person name="Levati E."/>
            <person name="Barry K.W."/>
            <person name="Belfiori B."/>
            <person name="Cichocki N."/>
            <person name="Clum A."/>
            <person name="Dockter R.B."/>
            <person name="Fauchery L."/>
            <person name="Guy J."/>
            <person name="Iotti M."/>
            <person name="Le Tacon F."/>
            <person name="Lindquist E.A."/>
            <person name="Lipzen A."/>
            <person name="Malagnac F."/>
            <person name="Mello A."/>
            <person name="Molinier V."/>
            <person name="Miyauchi S."/>
            <person name="Poulain J."/>
            <person name="Riccioni C."/>
            <person name="Rubini A."/>
            <person name="Sitrit Y."/>
            <person name="Splivallo R."/>
            <person name="Traeger S."/>
            <person name="Wang M."/>
            <person name="Zifcakova L."/>
            <person name="Wipf D."/>
            <person name="Zambonelli A."/>
            <person name="Paolocci F."/>
            <person name="Nowrousian M."/>
            <person name="Ottonello S."/>
            <person name="Baldrian P."/>
            <person name="Spatafora J.W."/>
            <person name="Henrissat B."/>
            <person name="Nagy L.G."/>
            <person name="Aury J.M."/>
            <person name="Wincker P."/>
            <person name="Grigoriev I.V."/>
            <person name="Bonfante P."/>
            <person name="Martin F.M."/>
        </authorList>
    </citation>
    <scope>NUCLEOTIDE SEQUENCE [LARGE SCALE GENOMIC DNA]</scope>
    <source>
        <strain evidence="3 4">CCBAS932</strain>
    </source>
</reference>